<accession>A0A0N4YT89</accession>
<dbReference type="PANTHER" id="PTHR36693">
    <property type="entry name" value="GH02722P"/>
    <property type="match status" value="1"/>
</dbReference>
<dbReference type="GO" id="GO:0001522">
    <property type="term" value="P:pseudouridine synthesis"/>
    <property type="evidence" value="ECO:0007669"/>
    <property type="project" value="InterPro"/>
</dbReference>
<name>A0A0N4YT89_NIPBR</name>
<reference evidence="4" key="1">
    <citation type="submission" date="2017-02" db="UniProtKB">
        <authorList>
            <consortium name="WormBaseParasite"/>
        </authorList>
    </citation>
    <scope>IDENTIFICATION</scope>
</reference>
<gene>
    <name evidence="2" type="ORF">NBR_LOCUS20462</name>
</gene>
<feature type="domain" description="Pseudouridine synthase RsuA/RluA-like" evidence="1">
    <location>
        <begin position="21"/>
        <end position="120"/>
    </location>
</feature>
<sequence length="377" mass="43267">MSEDEQVNLMIDRLLFKNDDIIALDKPYGMAYSGASKTAPQLDRLLQKIKARVAPRCERLHLVRSLDKYESGIVLFATNAGVQSELKECFASGMVEQIRRCIIRGELNDSPLLINIPLIKTVKDRDMKLMPLVSNKAKGEIFYVESNCRTIRGNQYVSSVEVVTRKETMYIDIPTCSSHSDTEKRSLVKWNCSPNTARSIFHLAEHDRKDFDDQVRSHYGFGDNEDLVIRICLPHAPDENIDYKWETRMLGLLMKYFELERLMWNMSTLGGACSAMADYDLSFAKRAERISEKQLRIARELDDQTLLARCHLYIALSEAQQARFTDARRIVSLVHKWAQQTKNEFVRHCCGGVLAKIKAIERFGTKALREDVQMICS</sequence>
<evidence type="ECO:0000313" key="3">
    <source>
        <dbReference type="Proteomes" id="UP000271162"/>
    </source>
</evidence>
<organism evidence="4">
    <name type="scientific">Nippostrongylus brasiliensis</name>
    <name type="common">Rat hookworm</name>
    <dbReference type="NCBI Taxonomy" id="27835"/>
    <lineage>
        <taxon>Eukaryota</taxon>
        <taxon>Metazoa</taxon>
        <taxon>Ecdysozoa</taxon>
        <taxon>Nematoda</taxon>
        <taxon>Chromadorea</taxon>
        <taxon>Rhabditida</taxon>
        <taxon>Rhabditina</taxon>
        <taxon>Rhabditomorpha</taxon>
        <taxon>Strongyloidea</taxon>
        <taxon>Heligmosomidae</taxon>
        <taxon>Nippostrongylus</taxon>
    </lineage>
</organism>
<dbReference type="Proteomes" id="UP000271162">
    <property type="component" value="Unassembled WGS sequence"/>
</dbReference>
<protein>
    <submittedName>
        <fullName evidence="4">PseudoU_synth_2 domain-containing protein</fullName>
    </submittedName>
</protein>
<dbReference type="GO" id="GO:0009982">
    <property type="term" value="F:pseudouridine synthase activity"/>
    <property type="evidence" value="ECO:0007669"/>
    <property type="project" value="InterPro"/>
</dbReference>
<dbReference type="STRING" id="27835.A0A0N4YT89"/>
<dbReference type="GO" id="GO:0003723">
    <property type="term" value="F:RNA binding"/>
    <property type="evidence" value="ECO:0007669"/>
    <property type="project" value="InterPro"/>
</dbReference>
<dbReference type="EMBL" id="UYSL01025162">
    <property type="protein sequence ID" value="VDL84199.1"/>
    <property type="molecule type" value="Genomic_DNA"/>
</dbReference>
<reference evidence="2 3" key="2">
    <citation type="submission" date="2018-11" db="EMBL/GenBank/DDBJ databases">
        <authorList>
            <consortium name="Pathogen Informatics"/>
        </authorList>
    </citation>
    <scope>NUCLEOTIDE SEQUENCE [LARGE SCALE GENOMIC DNA]</scope>
</reference>
<dbReference type="Pfam" id="PF00849">
    <property type="entry name" value="PseudoU_synth_2"/>
    <property type="match status" value="1"/>
</dbReference>
<proteinExistence type="predicted"/>
<dbReference type="AlphaFoldDB" id="A0A0N4YT89"/>
<dbReference type="InterPro" id="IPR032072">
    <property type="entry name" value="DUF4807"/>
</dbReference>
<evidence type="ECO:0000259" key="1">
    <source>
        <dbReference type="Pfam" id="PF00849"/>
    </source>
</evidence>
<dbReference type="InterPro" id="IPR020103">
    <property type="entry name" value="PsdUridine_synth_cat_dom_sf"/>
</dbReference>
<keyword evidence="3" id="KW-1185">Reference proteome</keyword>
<dbReference type="InterPro" id="IPR006145">
    <property type="entry name" value="PsdUridine_synth_RsuA/RluA"/>
</dbReference>
<dbReference type="PANTHER" id="PTHR36693:SF1">
    <property type="entry name" value="GH02722P"/>
    <property type="match status" value="1"/>
</dbReference>
<evidence type="ECO:0000313" key="2">
    <source>
        <dbReference type="EMBL" id="VDL84199.1"/>
    </source>
</evidence>
<dbReference type="WBParaSite" id="NBR_0002046101-mRNA-1">
    <property type="protein sequence ID" value="NBR_0002046101-mRNA-1"/>
    <property type="gene ID" value="NBR_0002046101"/>
</dbReference>
<dbReference type="SUPFAM" id="SSF55120">
    <property type="entry name" value="Pseudouridine synthase"/>
    <property type="match status" value="1"/>
</dbReference>
<dbReference type="Pfam" id="PF16065">
    <property type="entry name" value="DUF4807"/>
    <property type="match status" value="1"/>
</dbReference>
<evidence type="ECO:0000313" key="4">
    <source>
        <dbReference type="WBParaSite" id="NBR_0002046101-mRNA-1"/>
    </source>
</evidence>
<dbReference type="Gene3D" id="3.30.2350.10">
    <property type="entry name" value="Pseudouridine synthase"/>
    <property type="match status" value="1"/>
</dbReference>
<dbReference type="OMA" id="VIRICLP"/>